<dbReference type="AlphaFoldDB" id="A0A240AJP7"/>
<dbReference type="STRING" id="1411141.GCA_001590885_04085"/>
<dbReference type="Gene3D" id="1.10.10.10">
    <property type="entry name" value="Winged helix-like DNA-binding domain superfamily/Winged helix DNA-binding domain"/>
    <property type="match status" value="1"/>
</dbReference>
<evidence type="ECO:0000256" key="4">
    <source>
        <dbReference type="SAM" id="Phobius"/>
    </source>
</evidence>
<feature type="region of interest" description="Disordered" evidence="3">
    <location>
        <begin position="114"/>
        <end position="140"/>
    </location>
</feature>
<dbReference type="InterPro" id="IPR016032">
    <property type="entry name" value="Sig_transdc_resp-reg_C-effctor"/>
</dbReference>
<keyword evidence="4" id="KW-0472">Membrane</keyword>
<evidence type="ECO:0000256" key="2">
    <source>
        <dbReference type="PROSITE-ProRule" id="PRU01091"/>
    </source>
</evidence>
<evidence type="ECO:0000256" key="1">
    <source>
        <dbReference type="ARBA" id="ARBA00023125"/>
    </source>
</evidence>
<keyword evidence="1 2" id="KW-0238">DNA-binding</keyword>
<dbReference type="EMBL" id="LT906479">
    <property type="protein sequence ID" value="SNV83334.1"/>
    <property type="molecule type" value="Genomic_DNA"/>
</dbReference>
<name>A0A240AJP7_SERFI</name>
<dbReference type="InterPro" id="IPR036388">
    <property type="entry name" value="WH-like_DNA-bd_sf"/>
</dbReference>
<reference evidence="6 7" key="1">
    <citation type="submission" date="2017-06" db="EMBL/GenBank/DDBJ databases">
        <authorList>
            <consortium name="Pathogen Informatics"/>
        </authorList>
    </citation>
    <scope>NUCLEOTIDE SEQUENCE [LARGE SCALE GENOMIC DNA]</scope>
    <source>
        <strain evidence="6 7">NCTC12148</strain>
    </source>
</reference>
<dbReference type="SMART" id="SM00862">
    <property type="entry name" value="Trans_reg_C"/>
    <property type="match status" value="1"/>
</dbReference>
<dbReference type="KEGG" id="sfj:SAMEA4384070_0314"/>
<accession>A0A240AJP7</accession>
<dbReference type="Proteomes" id="UP000215134">
    <property type="component" value="Chromosome 1"/>
</dbReference>
<keyword evidence="7" id="KW-1185">Reference proteome</keyword>
<keyword evidence="4" id="KW-0812">Transmembrane</keyword>
<dbReference type="RefSeq" id="WP_095095167.1">
    <property type="nucleotide sequence ID" value="NZ_CAMIQD010000010.1"/>
</dbReference>
<dbReference type="InterPro" id="IPR001867">
    <property type="entry name" value="OmpR/PhoB-type_DNA-bd"/>
</dbReference>
<dbReference type="GO" id="GO:0006355">
    <property type="term" value="P:regulation of DNA-templated transcription"/>
    <property type="evidence" value="ECO:0007669"/>
    <property type="project" value="InterPro"/>
</dbReference>
<dbReference type="GO" id="GO:0000160">
    <property type="term" value="P:phosphorelay signal transduction system"/>
    <property type="evidence" value="ECO:0007669"/>
    <property type="project" value="InterPro"/>
</dbReference>
<evidence type="ECO:0000256" key="3">
    <source>
        <dbReference type="SAM" id="MobiDB-lite"/>
    </source>
</evidence>
<dbReference type="OrthoDB" id="6465260at2"/>
<feature type="domain" description="OmpR/PhoB-type" evidence="5">
    <location>
        <begin position="1"/>
        <end position="103"/>
    </location>
</feature>
<evidence type="ECO:0000259" key="5">
    <source>
        <dbReference type="PROSITE" id="PS51755"/>
    </source>
</evidence>
<gene>
    <name evidence="6" type="ORF">SAMEA4384070_00314</name>
</gene>
<proteinExistence type="predicted"/>
<dbReference type="Pfam" id="PF00486">
    <property type="entry name" value="Trans_reg_C"/>
    <property type="match status" value="1"/>
</dbReference>
<dbReference type="GeneID" id="75025504"/>
<keyword evidence="4" id="KW-1133">Transmembrane helix</keyword>
<feature type="transmembrane region" description="Helical" evidence="4">
    <location>
        <begin position="148"/>
        <end position="165"/>
    </location>
</feature>
<protein>
    <submittedName>
        <fullName evidence="6">Transcriptional regulatory protein, C terminal</fullName>
    </submittedName>
</protein>
<dbReference type="PROSITE" id="PS51755">
    <property type="entry name" value="OMPR_PHOB"/>
    <property type="match status" value="1"/>
</dbReference>
<sequence length="253" mass="28747">MIFYINNNVLYNEEECALAHIDNSTTKIVLLKPSARLLSLFIRNNNVLLLRDKLLNEVWVEHGLKASNNNLNNYVSGQRKSLAQFGEEELIITYPRQGFKFTADIIHEINTNDGGSVKGKTAEESAAPNEPTSSGDNTHGAPRSLRRMIMTFLVCLVLFSAMMIYQNSTRVSMYPLGNYERCQIYGMNYGGGDLAKIKQIIRQAGFNCRGKADVYYYDNIRDEATQNDTELLTFCPREINSPCIYNYIDKKQP</sequence>
<feature type="DNA-binding region" description="OmpR/PhoB-type" evidence="2">
    <location>
        <begin position="1"/>
        <end position="103"/>
    </location>
</feature>
<organism evidence="6 7">
    <name type="scientific">Serratia ficaria</name>
    <dbReference type="NCBI Taxonomy" id="61651"/>
    <lineage>
        <taxon>Bacteria</taxon>
        <taxon>Pseudomonadati</taxon>
        <taxon>Pseudomonadota</taxon>
        <taxon>Gammaproteobacteria</taxon>
        <taxon>Enterobacterales</taxon>
        <taxon>Yersiniaceae</taxon>
        <taxon>Serratia</taxon>
    </lineage>
</organism>
<dbReference type="GO" id="GO:0003677">
    <property type="term" value="F:DNA binding"/>
    <property type="evidence" value="ECO:0007669"/>
    <property type="project" value="UniProtKB-UniRule"/>
</dbReference>
<evidence type="ECO:0000313" key="6">
    <source>
        <dbReference type="EMBL" id="SNV83334.1"/>
    </source>
</evidence>
<evidence type="ECO:0000313" key="7">
    <source>
        <dbReference type="Proteomes" id="UP000215134"/>
    </source>
</evidence>
<dbReference type="SUPFAM" id="SSF46894">
    <property type="entry name" value="C-terminal effector domain of the bipartite response regulators"/>
    <property type="match status" value="1"/>
</dbReference>